<accession>A0A168NTX4</accession>
<dbReference type="GO" id="GO:0015031">
    <property type="term" value="P:protein transport"/>
    <property type="evidence" value="ECO:0007669"/>
    <property type="project" value="TreeGrafter"/>
</dbReference>
<dbReference type="PANTHER" id="PTHR11188:SF17">
    <property type="entry name" value="FI21816P1"/>
    <property type="match status" value="1"/>
</dbReference>
<evidence type="ECO:0000313" key="1">
    <source>
        <dbReference type="EMBL" id="SAM01198.1"/>
    </source>
</evidence>
<dbReference type="InParanoid" id="A0A168NTX4"/>
<dbReference type="Gene3D" id="2.60.40.640">
    <property type="match status" value="2"/>
</dbReference>
<dbReference type="OMA" id="LFTIQMP"/>
<dbReference type="OrthoDB" id="2230611at2759"/>
<dbReference type="InterPro" id="IPR050357">
    <property type="entry name" value="Arrestin_domain-protein"/>
</dbReference>
<dbReference type="InterPro" id="IPR014752">
    <property type="entry name" value="Arrestin-like_C"/>
</dbReference>
<gene>
    <name evidence="1" type="primary">ABSGL_06935.1 scaffold 8678</name>
</gene>
<dbReference type="GO" id="GO:0005737">
    <property type="term" value="C:cytoplasm"/>
    <property type="evidence" value="ECO:0007669"/>
    <property type="project" value="TreeGrafter"/>
</dbReference>
<dbReference type="Proteomes" id="UP000078561">
    <property type="component" value="Unassembled WGS sequence"/>
</dbReference>
<organism evidence="1">
    <name type="scientific">Absidia glauca</name>
    <name type="common">Pin mould</name>
    <dbReference type="NCBI Taxonomy" id="4829"/>
    <lineage>
        <taxon>Eukaryota</taxon>
        <taxon>Fungi</taxon>
        <taxon>Fungi incertae sedis</taxon>
        <taxon>Mucoromycota</taxon>
        <taxon>Mucoromycotina</taxon>
        <taxon>Mucoromycetes</taxon>
        <taxon>Mucorales</taxon>
        <taxon>Cunninghamellaceae</taxon>
        <taxon>Absidia</taxon>
    </lineage>
</organism>
<name>A0A168NTX4_ABSGL</name>
<proteinExistence type="predicted"/>
<evidence type="ECO:0008006" key="3">
    <source>
        <dbReference type="Google" id="ProtNLM"/>
    </source>
</evidence>
<protein>
    <recommendedName>
        <fullName evidence="3">Arrestin-like N-terminal domain-containing protein</fullName>
    </recommendedName>
</protein>
<sequence>MSLETNQIKLSIHLQPEFGWSIEDEPAFGPGSVLQGQVDIEILDPSLLAKADRLRLVFHGSERSRNQLSKLGLRRRQFFGVQRTLWEKSKSPTFLLHTKYTHTFTLQLPLVQFPPSINTDLYRCYFMLSVFLDQTDATEGNALGLVEREVLYRPFLETRLSKTPLVKSIANVKLSTHALDYVPSDTLMMDMVVPSSSLFTNVHMALVQTVCAADQTSHHEIASLQHTLSKRLDIDTQMHLTLPIPADTTPSFSYSDIASVSYKLVLRLKEKKSGLSNLISSSACATLDLPIHIGTLGYGIRASDGLQVYSTFQVTFDPIVSPPLPPLPLPAFIRSVEYEEALPLYDSDRLPAYYDIPSPPPSDCDPTTTTV</sequence>
<evidence type="ECO:0000313" key="2">
    <source>
        <dbReference type="Proteomes" id="UP000078561"/>
    </source>
</evidence>
<dbReference type="EMBL" id="LT553503">
    <property type="protein sequence ID" value="SAM01198.1"/>
    <property type="molecule type" value="Genomic_DNA"/>
</dbReference>
<dbReference type="AlphaFoldDB" id="A0A168NTX4"/>
<dbReference type="STRING" id="4829.A0A168NTX4"/>
<dbReference type="PANTHER" id="PTHR11188">
    <property type="entry name" value="ARRESTIN DOMAIN CONTAINING PROTEIN"/>
    <property type="match status" value="1"/>
</dbReference>
<reference evidence="1" key="1">
    <citation type="submission" date="2016-04" db="EMBL/GenBank/DDBJ databases">
        <authorList>
            <person name="Evans L.H."/>
            <person name="Alamgir A."/>
            <person name="Owens N."/>
            <person name="Weber N.D."/>
            <person name="Virtaneva K."/>
            <person name="Barbian K."/>
            <person name="Babar A."/>
            <person name="Rosenke K."/>
        </authorList>
    </citation>
    <scope>NUCLEOTIDE SEQUENCE [LARGE SCALE GENOMIC DNA]</scope>
    <source>
        <strain evidence="1">CBS 101.48</strain>
    </source>
</reference>
<keyword evidence="2" id="KW-1185">Reference proteome</keyword>